<dbReference type="SUPFAM" id="SSF74653">
    <property type="entry name" value="TolA/TonB C-terminal domain"/>
    <property type="match status" value="1"/>
</dbReference>
<accession>A0A5M4B5D5</accession>
<keyword evidence="7" id="KW-0653">Protein transport</keyword>
<keyword evidence="5" id="KW-0997">Cell inner membrane</keyword>
<proteinExistence type="inferred from homology"/>
<dbReference type="CDD" id="cd07341">
    <property type="entry name" value="M56_BlaR1_MecR1_like"/>
    <property type="match status" value="1"/>
</dbReference>
<evidence type="ECO:0000256" key="9">
    <source>
        <dbReference type="ARBA" id="ARBA00023136"/>
    </source>
</evidence>
<dbReference type="InterPro" id="IPR008756">
    <property type="entry name" value="Peptidase_M56"/>
</dbReference>
<feature type="transmembrane region" description="Helical" evidence="10">
    <location>
        <begin position="276"/>
        <end position="296"/>
    </location>
</feature>
<organism evidence="12 13">
    <name type="scientific">Prolixibacter bellariivorans</name>
    <dbReference type="NCBI Taxonomy" id="314319"/>
    <lineage>
        <taxon>Bacteria</taxon>
        <taxon>Pseudomonadati</taxon>
        <taxon>Bacteroidota</taxon>
        <taxon>Bacteroidia</taxon>
        <taxon>Marinilabiliales</taxon>
        <taxon>Prolixibacteraceae</taxon>
        <taxon>Prolixibacter</taxon>
    </lineage>
</organism>
<reference evidence="12 13" key="1">
    <citation type="submission" date="2019-10" db="EMBL/GenBank/DDBJ databases">
        <title>Prolixibacter strains distinguished by the presence of nitrate reductase genes were adept at nitrate-dependent anaerobic corrosion of metallic iron and carbon steel.</title>
        <authorList>
            <person name="Iino T."/>
            <person name="Shono N."/>
            <person name="Ito K."/>
            <person name="Nakamura R."/>
            <person name="Sueoka K."/>
            <person name="Harayama S."/>
            <person name="Ohkuma M."/>
        </authorList>
    </citation>
    <scope>NUCLEOTIDE SEQUENCE [LARGE SCALE GENOMIC DNA]</scope>
    <source>
        <strain evidence="12 13">JCM 13498</strain>
    </source>
</reference>
<gene>
    <name evidence="12" type="ORF">PbJCM13498_39740</name>
</gene>
<dbReference type="Pfam" id="PF05569">
    <property type="entry name" value="Peptidase_M56"/>
    <property type="match status" value="1"/>
</dbReference>
<evidence type="ECO:0000256" key="4">
    <source>
        <dbReference type="ARBA" id="ARBA00022475"/>
    </source>
</evidence>
<evidence type="ECO:0000256" key="10">
    <source>
        <dbReference type="SAM" id="Phobius"/>
    </source>
</evidence>
<dbReference type="GO" id="GO:0031992">
    <property type="term" value="F:energy transducer activity"/>
    <property type="evidence" value="ECO:0007669"/>
    <property type="project" value="TreeGrafter"/>
</dbReference>
<protein>
    <recommendedName>
        <fullName evidence="11">TonB C-terminal domain-containing protein</fullName>
    </recommendedName>
</protein>
<feature type="transmembrane region" description="Helical" evidence="10">
    <location>
        <begin position="99"/>
        <end position="122"/>
    </location>
</feature>
<dbReference type="GO" id="GO:0098797">
    <property type="term" value="C:plasma membrane protein complex"/>
    <property type="evidence" value="ECO:0007669"/>
    <property type="project" value="TreeGrafter"/>
</dbReference>
<keyword evidence="13" id="KW-1185">Reference proteome</keyword>
<dbReference type="InterPro" id="IPR051045">
    <property type="entry name" value="TonB-dependent_transducer"/>
</dbReference>
<dbReference type="InterPro" id="IPR037682">
    <property type="entry name" value="TonB_C"/>
</dbReference>
<evidence type="ECO:0000256" key="7">
    <source>
        <dbReference type="ARBA" id="ARBA00022927"/>
    </source>
</evidence>
<name>A0A5M4B5D5_9BACT</name>
<evidence type="ECO:0000256" key="5">
    <source>
        <dbReference type="ARBA" id="ARBA00022519"/>
    </source>
</evidence>
<dbReference type="AlphaFoldDB" id="A0A5M4B5D5"/>
<comment type="subcellular location">
    <subcellularLocation>
        <location evidence="1">Cell inner membrane</location>
        <topology evidence="1">Single-pass membrane protein</topology>
        <orientation evidence="1">Periplasmic side</orientation>
    </subcellularLocation>
</comment>
<comment type="caution">
    <text evidence="12">The sequence shown here is derived from an EMBL/GenBank/DDBJ whole genome shotgun (WGS) entry which is preliminary data.</text>
</comment>
<evidence type="ECO:0000313" key="13">
    <source>
        <dbReference type="Proteomes" id="UP000391834"/>
    </source>
</evidence>
<keyword evidence="9 10" id="KW-0472">Membrane</keyword>
<feature type="domain" description="TonB C-terminal" evidence="11">
    <location>
        <begin position="428"/>
        <end position="518"/>
    </location>
</feature>
<dbReference type="PANTHER" id="PTHR33446">
    <property type="entry name" value="PROTEIN TONB-RELATED"/>
    <property type="match status" value="1"/>
</dbReference>
<dbReference type="FunFam" id="3.30.1150.10:FF:000002">
    <property type="entry name" value="Energy transducer TonB"/>
    <property type="match status" value="1"/>
</dbReference>
<evidence type="ECO:0000259" key="11">
    <source>
        <dbReference type="PROSITE" id="PS52015"/>
    </source>
</evidence>
<dbReference type="Proteomes" id="UP000391834">
    <property type="component" value="Unassembled WGS sequence"/>
</dbReference>
<sequence>MTTDFNYMNTYINFITESGISLGLLTLVYLFFLRKETFFRLNRVYLIVSAVFSGVLPLLHIPVFLNSASSNLGLIASGPRVLEVVEVYGGAGANASGTFLSLPLIGLIYFSGILFFALRFTWKLGQMVLLVRSGEKRKFRGLTIVRLGFDSSAFSFFRWLFVGRNFQFGIEESNHILKHEMVHIRQRHSIDVLLLELVVLVQWFNPFIWYLRRAVRENHEFLADALVVNKGISPVRYKAMLIEQVTGIQLQVANNFNYSLLKSRMKMISKIKSPRWAGYKYLIGLMTMLLLVVVFACEKTPETNNKQVAVKSASIGEQPLILIDNQVVTKSDMDNLEPNKIAKVNVLKKGTQLSSLAETYGEDKVKNGVIQIFTKDYENKELAQKTDGKNVDEVVVVSKEKKASKDDNTTYNGEPVFFICEDMPEYPGGDLALRKYIAANIKYPKYAQEHGIQGKVYVNFVVSKTGEVGGATIARGISPALDAEALRVVENLPQWKPGMQRGQPVNVRFTVPINFVLQ</sequence>
<evidence type="ECO:0000313" key="12">
    <source>
        <dbReference type="EMBL" id="GET35111.1"/>
    </source>
</evidence>
<evidence type="ECO:0000256" key="1">
    <source>
        <dbReference type="ARBA" id="ARBA00004383"/>
    </source>
</evidence>
<dbReference type="NCBIfam" id="TIGR01352">
    <property type="entry name" value="tonB_Cterm"/>
    <property type="match status" value="1"/>
</dbReference>
<keyword evidence="3" id="KW-0813">Transport</keyword>
<evidence type="ECO:0000256" key="3">
    <source>
        <dbReference type="ARBA" id="ARBA00022448"/>
    </source>
</evidence>
<feature type="transmembrane region" description="Helical" evidence="10">
    <location>
        <begin position="44"/>
        <end position="65"/>
    </location>
</feature>
<dbReference type="GO" id="GO:0055085">
    <property type="term" value="P:transmembrane transport"/>
    <property type="evidence" value="ECO:0007669"/>
    <property type="project" value="InterPro"/>
</dbReference>
<comment type="similarity">
    <text evidence="2">Belongs to the TonB family.</text>
</comment>
<keyword evidence="8 10" id="KW-1133">Transmembrane helix</keyword>
<evidence type="ECO:0000256" key="8">
    <source>
        <dbReference type="ARBA" id="ARBA00022989"/>
    </source>
</evidence>
<dbReference type="PANTHER" id="PTHR33446:SF2">
    <property type="entry name" value="PROTEIN TONB"/>
    <property type="match status" value="1"/>
</dbReference>
<dbReference type="InterPro" id="IPR006260">
    <property type="entry name" value="TonB/TolA_C"/>
</dbReference>
<dbReference type="PROSITE" id="PS52015">
    <property type="entry name" value="TONB_CTD"/>
    <property type="match status" value="1"/>
</dbReference>
<dbReference type="EMBL" id="BLAX01000001">
    <property type="protein sequence ID" value="GET35111.1"/>
    <property type="molecule type" value="Genomic_DNA"/>
</dbReference>
<keyword evidence="4" id="KW-1003">Cell membrane</keyword>
<keyword evidence="6 10" id="KW-0812">Transmembrane</keyword>
<dbReference type="Pfam" id="PF03544">
    <property type="entry name" value="TonB_C"/>
    <property type="match status" value="1"/>
</dbReference>
<evidence type="ECO:0000256" key="2">
    <source>
        <dbReference type="ARBA" id="ARBA00006555"/>
    </source>
</evidence>
<evidence type="ECO:0000256" key="6">
    <source>
        <dbReference type="ARBA" id="ARBA00022692"/>
    </source>
</evidence>
<dbReference type="GO" id="GO:0015031">
    <property type="term" value="P:protein transport"/>
    <property type="evidence" value="ECO:0007669"/>
    <property type="project" value="UniProtKB-KW"/>
</dbReference>
<feature type="transmembrane region" description="Helical" evidence="10">
    <location>
        <begin position="12"/>
        <end position="32"/>
    </location>
</feature>
<dbReference type="Gene3D" id="3.30.1150.10">
    <property type="match status" value="1"/>
</dbReference>